<dbReference type="RefSeq" id="WP_141443182.1">
    <property type="nucleotide sequence ID" value="NZ_CP038231.1"/>
</dbReference>
<dbReference type="GO" id="GO:0016787">
    <property type="term" value="F:hydrolase activity"/>
    <property type="evidence" value="ECO:0007669"/>
    <property type="project" value="UniProtKB-KW"/>
</dbReference>
<dbReference type="CDD" id="cd16833">
    <property type="entry name" value="YfiH"/>
    <property type="match status" value="1"/>
</dbReference>
<dbReference type="SUPFAM" id="SSF64438">
    <property type="entry name" value="CNF1/YfiH-like putative cysteine hydrolases"/>
    <property type="match status" value="1"/>
</dbReference>
<dbReference type="InterPro" id="IPR038371">
    <property type="entry name" value="Cu_polyphenol_OxRdtase_sf"/>
</dbReference>
<reference evidence="11 12" key="1">
    <citation type="submission" date="2019-03" db="EMBL/GenBank/DDBJ databases">
        <title>The complete genome sequence of Swingsia_sp. F3b2 LMG30590(T).</title>
        <authorList>
            <person name="Chua K.-O."/>
            <person name="Chan K.-G."/>
            <person name="See-Too W.-S."/>
        </authorList>
    </citation>
    <scope>NUCLEOTIDE SEQUENCE [LARGE SCALE GENOMIC DNA]</scope>
    <source>
        <strain evidence="11 12">F3b2</strain>
    </source>
</reference>
<name>A0A4Y6UA74_9PROT</name>
<comment type="catalytic activity">
    <reaction evidence="7">
        <text>adenosine + H2O + H(+) = inosine + NH4(+)</text>
        <dbReference type="Rhea" id="RHEA:24408"/>
        <dbReference type="ChEBI" id="CHEBI:15377"/>
        <dbReference type="ChEBI" id="CHEBI:15378"/>
        <dbReference type="ChEBI" id="CHEBI:16335"/>
        <dbReference type="ChEBI" id="CHEBI:17596"/>
        <dbReference type="ChEBI" id="CHEBI:28938"/>
        <dbReference type="EC" id="3.5.4.4"/>
    </reaction>
    <physiologicalReaction direction="left-to-right" evidence="7">
        <dbReference type="Rhea" id="RHEA:24409"/>
    </physiologicalReaction>
</comment>
<comment type="catalytic activity">
    <reaction evidence="8">
        <text>adenosine + phosphate = alpha-D-ribose 1-phosphate + adenine</text>
        <dbReference type="Rhea" id="RHEA:27642"/>
        <dbReference type="ChEBI" id="CHEBI:16335"/>
        <dbReference type="ChEBI" id="CHEBI:16708"/>
        <dbReference type="ChEBI" id="CHEBI:43474"/>
        <dbReference type="ChEBI" id="CHEBI:57720"/>
        <dbReference type="EC" id="2.4.2.1"/>
    </reaction>
    <physiologicalReaction direction="left-to-right" evidence="8">
        <dbReference type="Rhea" id="RHEA:27643"/>
    </physiologicalReaction>
</comment>
<comment type="catalytic activity">
    <reaction evidence="9">
        <text>S-methyl-5'-thioadenosine + phosphate = 5-(methylsulfanyl)-alpha-D-ribose 1-phosphate + adenine</text>
        <dbReference type="Rhea" id="RHEA:11852"/>
        <dbReference type="ChEBI" id="CHEBI:16708"/>
        <dbReference type="ChEBI" id="CHEBI:17509"/>
        <dbReference type="ChEBI" id="CHEBI:43474"/>
        <dbReference type="ChEBI" id="CHEBI:58533"/>
        <dbReference type="EC" id="2.4.2.28"/>
    </reaction>
    <physiologicalReaction direction="left-to-right" evidence="9">
        <dbReference type="Rhea" id="RHEA:11853"/>
    </physiologicalReaction>
</comment>
<evidence type="ECO:0000256" key="6">
    <source>
        <dbReference type="ARBA" id="ARBA00022833"/>
    </source>
</evidence>
<dbReference type="GO" id="GO:0005507">
    <property type="term" value="F:copper ion binding"/>
    <property type="evidence" value="ECO:0007669"/>
    <property type="project" value="TreeGrafter"/>
</dbReference>
<evidence type="ECO:0000256" key="3">
    <source>
        <dbReference type="ARBA" id="ARBA00022679"/>
    </source>
</evidence>
<dbReference type="KEGG" id="swf:E3E12_03875"/>
<evidence type="ECO:0000313" key="11">
    <source>
        <dbReference type="EMBL" id="QDH13478.1"/>
    </source>
</evidence>
<dbReference type="EMBL" id="CP038231">
    <property type="protein sequence ID" value="QDH13478.1"/>
    <property type="molecule type" value="Genomic_DNA"/>
</dbReference>
<sequence>MDTTPHLDPLQDDTWKAQGLWHGFFNRFGGVSHSPYESLNTGLLTDDAASNVATNRGRVASWLGVTPEHLLGAEQVHGARVLTVRGALATESWRETVAKEKADALVSDDPAFVLSVVTADCVPVLLATEGGAVVGAAHAGWRGAVGGVLENTVAAMVDLGAVPATVQAVVGPAIGPASYETGADMRSAVLDGTPGVAQQAAAHLFTPAVRSGHFMFNLPAYVALRLRLAGVDAVRVMAVDTVRDGRFFSYRRTHLTGGGPTGRQLSAIRARPA</sequence>
<gene>
    <name evidence="11" type="primary">pgeF</name>
    <name evidence="11" type="ORF">E3E12_03875</name>
</gene>
<evidence type="ECO:0000256" key="7">
    <source>
        <dbReference type="ARBA" id="ARBA00047989"/>
    </source>
</evidence>
<comment type="similarity">
    <text evidence="2 10">Belongs to the purine nucleoside phosphorylase YfiH/LACC1 family.</text>
</comment>
<dbReference type="Pfam" id="PF02578">
    <property type="entry name" value="Cu-oxidase_4"/>
    <property type="match status" value="1"/>
</dbReference>
<dbReference type="AlphaFoldDB" id="A0A4Y6UA74"/>
<dbReference type="Gene3D" id="3.60.140.10">
    <property type="entry name" value="CNF1/YfiH-like putative cysteine hydrolases"/>
    <property type="match status" value="1"/>
</dbReference>
<dbReference type="PANTHER" id="PTHR30616">
    <property type="entry name" value="UNCHARACTERIZED PROTEIN YFIH"/>
    <property type="match status" value="1"/>
</dbReference>
<protein>
    <recommendedName>
        <fullName evidence="10">Purine nucleoside phosphorylase</fullName>
    </recommendedName>
</protein>
<dbReference type="Proteomes" id="UP000318709">
    <property type="component" value="Chromosome"/>
</dbReference>
<keyword evidence="12" id="KW-1185">Reference proteome</keyword>
<evidence type="ECO:0000256" key="1">
    <source>
        <dbReference type="ARBA" id="ARBA00000553"/>
    </source>
</evidence>
<proteinExistence type="inferred from homology"/>
<evidence type="ECO:0000256" key="4">
    <source>
        <dbReference type="ARBA" id="ARBA00022723"/>
    </source>
</evidence>
<evidence type="ECO:0000256" key="2">
    <source>
        <dbReference type="ARBA" id="ARBA00007353"/>
    </source>
</evidence>
<dbReference type="InterPro" id="IPR003730">
    <property type="entry name" value="Cu_polyphenol_OxRdtase"/>
</dbReference>
<dbReference type="PANTHER" id="PTHR30616:SF2">
    <property type="entry name" value="PURINE NUCLEOSIDE PHOSPHORYLASE LACC1"/>
    <property type="match status" value="1"/>
</dbReference>
<keyword evidence="6" id="KW-0862">Zinc</keyword>
<dbReference type="InterPro" id="IPR011324">
    <property type="entry name" value="Cytotoxic_necrot_fac-like_cat"/>
</dbReference>
<dbReference type="NCBIfam" id="TIGR00726">
    <property type="entry name" value="peptidoglycan editing factor PgeF"/>
    <property type="match status" value="1"/>
</dbReference>
<accession>A0A4Y6UA74</accession>
<comment type="catalytic activity">
    <reaction evidence="1">
        <text>inosine + phosphate = alpha-D-ribose 1-phosphate + hypoxanthine</text>
        <dbReference type="Rhea" id="RHEA:27646"/>
        <dbReference type="ChEBI" id="CHEBI:17368"/>
        <dbReference type="ChEBI" id="CHEBI:17596"/>
        <dbReference type="ChEBI" id="CHEBI:43474"/>
        <dbReference type="ChEBI" id="CHEBI:57720"/>
        <dbReference type="EC" id="2.4.2.1"/>
    </reaction>
    <physiologicalReaction direction="left-to-right" evidence="1">
        <dbReference type="Rhea" id="RHEA:27647"/>
    </physiologicalReaction>
</comment>
<dbReference type="GO" id="GO:0017061">
    <property type="term" value="F:S-methyl-5-thioadenosine phosphorylase activity"/>
    <property type="evidence" value="ECO:0007669"/>
    <property type="project" value="UniProtKB-EC"/>
</dbReference>
<evidence type="ECO:0000313" key="12">
    <source>
        <dbReference type="Proteomes" id="UP000318709"/>
    </source>
</evidence>
<keyword evidence="4" id="KW-0479">Metal-binding</keyword>
<keyword evidence="5" id="KW-0378">Hydrolase</keyword>
<evidence type="ECO:0000256" key="5">
    <source>
        <dbReference type="ARBA" id="ARBA00022801"/>
    </source>
</evidence>
<keyword evidence="3" id="KW-0808">Transferase</keyword>
<evidence type="ECO:0000256" key="8">
    <source>
        <dbReference type="ARBA" id="ARBA00048968"/>
    </source>
</evidence>
<evidence type="ECO:0000256" key="9">
    <source>
        <dbReference type="ARBA" id="ARBA00049893"/>
    </source>
</evidence>
<dbReference type="OrthoDB" id="4279at2"/>
<evidence type="ECO:0000256" key="10">
    <source>
        <dbReference type="RuleBase" id="RU361274"/>
    </source>
</evidence>
<organism evidence="11 12">
    <name type="scientific">Formicincola oecophyllae</name>
    <dbReference type="NCBI Taxonomy" id="2558361"/>
    <lineage>
        <taxon>Bacteria</taxon>
        <taxon>Pseudomonadati</taxon>
        <taxon>Pseudomonadota</taxon>
        <taxon>Alphaproteobacteria</taxon>
        <taxon>Acetobacterales</taxon>
        <taxon>Acetobacteraceae</taxon>
        <taxon>Formicincola</taxon>
    </lineage>
</organism>